<dbReference type="EMBL" id="SOAX01000001">
    <property type="protein sequence ID" value="TDT44338.1"/>
    <property type="molecule type" value="Genomic_DNA"/>
</dbReference>
<evidence type="ECO:0000313" key="3">
    <source>
        <dbReference type="EMBL" id="TDT44338.1"/>
    </source>
</evidence>
<reference evidence="3 4" key="1">
    <citation type="submission" date="2019-03" db="EMBL/GenBank/DDBJ databases">
        <title>Genomic Encyclopedia of Type Strains, Phase IV (KMG-IV): sequencing the most valuable type-strain genomes for metagenomic binning, comparative biology and taxonomic classification.</title>
        <authorList>
            <person name="Goeker M."/>
        </authorList>
    </citation>
    <scope>NUCLEOTIDE SEQUENCE [LARGE SCALE GENOMIC DNA]</scope>
    <source>
        <strain evidence="3 4">DSM 15505</strain>
    </source>
</reference>
<accession>A0A4V3ERB6</accession>
<evidence type="ECO:0000256" key="1">
    <source>
        <dbReference type="ARBA" id="ARBA00022679"/>
    </source>
</evidence>
<dbReference type="OrthoDB" id="767964at2"/>
<protein>
    <submittedName>
        <fullName evidence="3">Glycosyl transferase family 90</fullName>
    </submittedName>
</protein>
<comment type="caution">
    <text evidence="3">The sequence shown here is derived from an EMBL/GenBank/DDBJ whole genome shotgun (WGS) entry which is preliminary data.</text>
</comment>
<dbReference type="GO" id="GO:0016740">
    <property type="term" value="F:transferase activity"/>
    <property type="evidence" value="ECO:0007669"/>
    <property type="project" value="UniProtKB-KW"/>
</dbReference>
<sequence>MISGGRYERNLHKLRFYTRALADLLVPDWVWRRKRARLMAGFRQLDEASKAAIEQRVTYYNRLSQPFDPGDEAIRKRDFSRRGQRSAYYLDFKRLIRCFPDDVRFSYRFGDLTTVPDTPSFVKSRPIGSAAENANSVLLKLNQVRHYFMVSDGQAFRDKHPKAIWRGKASQPQRREFVKRYHGHPLCDVGCNHPESEGEPWHTGFMPASEQLAYRYIISIEGNDVATNLKWILASNSLCLMRKPRYETWFMEGTLEPGIHYAQLADDHSDLEETIRYYNDNPDEAETIIRNANRHVAQFMDPERELLISLLVMERYFRLSTPQTKGIEGVSY</sequence>
<feature type="domain" description="Glycosyl transferase CAP10" evidence="2">
    <location>
        <begin position="114"/>
        <end position="314"/>
    </location>
</feature>
<dbReference type="RefSeq" id="WP_133734727.1">
    <property type="nucleotide sequence ID" value="NZ_SOAX01000001.1"/>
</dbReference>
<dbReference type="Proteomes" id="UP000295830">
    <property type="component" value="Unassembled WGS sequence"/>
</dbReference>
<name>A0A4V3ERB6_9GAMM</name>
<dbReference type="PANTHER" id="PTHR12203">
    <property type="entry name" value="KDEL LYS-ASP-GLU-LEU CONTAINING - RELATED"/>
    <property type="match status" value="1"/>
</dbReference>
<evidence type="ECO:0000259" key="2">
    <source>
        <dbReference type="SMART" id="SM00672"/>
    </source>
</evidence>
<dbReference type="InterPro" id="IPR051091">
    <property type="entry name" value="O-Glucosyltr/Glycosyltrsf_90"/>
</dbReference>
<organism evidence="3 4">
    <name type="scientific">Halospina denitrificans</name>
    <dbReference type="NCBI Taxonomy" id="332522"/>
    <lineage>
        <taxon>Bacteria</taxon>
        <taxon>Pseudomonadati</taxon>
        <taxon>Pseudomonadota</taxon>
        <taxon>Gammaproteobacteria</taxon>
        <taxon>Halospina</taxon>
    </lineage>
</organism>
<dbReference type="PANTHER" id="PTHR12203:SF35">
    <property type="entry name" value="PROTEIN O-GLUCOSYLTRANSFERASE 1"/>
    <property type="match status" value="1"/>
</dbReference>
<keyword evidence="1 3" id="KW-0808">Transferase</keyword>
<gene>
    <name evidence="3" type="ORF">DES49_0440</name>
</gene>
<evidence type="ECO:0000313" key="4">
    <source>
        <dbReference type="Proteomes" id="UP000295830"/>
    </source>
</evidence>
<dbReference type="SMART" id="SM00672">
    <property type="entry name" value="CAP10"/>
    <property type="match status" value="1"/>
</dbReference>
<dbReference type="InterPro" id="IPR006598">
    <property type="entry name" value="CAP10"/>
</dbReference>
<keyword evidence="4" id="KW-1185">Reference proteome</keyword>
<proteinExistence type="predicted"/>
<dbReference type="AlphaFoldDB" id="A0A4V3ERB6"/>
<dbReference type="Pfam" id="PF05686">
    <property type="entry name" value="Glyco_transf_90"/>
    <property type="match status" value="1"/>
</dbReference>